<dbReference type="Proteomes" id="UP000319980">
    <property type="component" value="Unassembled WGS sequence"/>
</dbReference>
<dbReference type="AlphaFoldDB" id="A0A5C5U6E2"/>
<dbReference type="OrthoDB" id="9134940at2"/>
<proteinExistence type="predicted"/>
<reference evidence="1 2" key="1">
    <citation type="journal article" date="2008" name="Int. J. Syst. Evol. Microbiol.">
        <title>Luteimonas marina sp. nov., isolated from seawater.</title>
        <authorList>
            <person name="Baik K.S."/>
            <person name="Park S.C."/>
            <person name="Kim M.S."/>
            <person name="Kim E.M."/>
            <person name="Park C."/>
            <person name="Chun J."/>
            <person name="Seong C.N."/>
        </authorList>
    </citation>
    <scope>NUCLEOTIDE SEQUENCE [LARGE SCALE GENOMIC DNA]</scope>
    <source>
        <strain evidence="1 2">FR1330</strain>
    </source>
</reference>
<evidence type="ECO:0000313" key="2">
    <source>
        <dbReference type="Proteomes" id="UP000319980"/>
    </source>
</evidence>
<comment type="caution">
    <text evidence="1">The sequence shown here is derived from an EMBL/GenBank/DDBJ whole genome shotgun (WGS) entry which is preliminary data.</text>
</comment>
<sequence>MDFYIDESGNTGDLARTSAALDFGGQAVFSLAAVGISNESSLVAELAALRQKHKIQANELKLSKILRRKPDFALDAINLLVKSDFPFFIEIVDKKYQLAVSITNGFIWPPYFNTPESQDTVWMKNIFADYIYYRVPSDVVYEFVQCMNNPSNEKIGTYFDLLKDCVSQHSHEVAQGIASQVEESKDDFRIMIEKEGDKAHRRFLPLPDIGKRDQEIWLLPNFSSFTNIYARMNLYLSGSLEGCRIFHDEQAHFDEIIAEAKFQAENAKVDPAQFKLPYSDYNFQQMADLFFKASPESTGIQLSDIVAGLSMRWYQAHLQEEGDTQVLDEAVDLLLHHSDRDRGIGINVVGPHKMAHQLFGVAGY</sequence>
<dbReference type="RefSeq" id="WP_039388936.1">
    <property type="nucleotide sequence ID" value="NZ_VOHK01000003.1"/>
</dbReference>
<accession>A0A5C5U6E2</accession>
<evidence type="ECO:0000313" key="1">
    <source>
        <dbReference type="EMBL" id="TWT21494.1"/>
    </source>
</evidence>
<keyword evidence="2" id="KW-1185">Reference proteome</keyword>
<protein>
    <submittedName>
        <fullName evidence="1">DUF3800 domain-containing protein</fullName>
    </submittedName>
</protein>
<dbReference type="EMBL" id="VOHK01000003">
    <property type="protein sequence ID" value="TWT21494.1"/>
    <property type="molecule type" value="Genomic_DNA"/>
</dbReference>
<organism evidence="1 2">
    <name type="scientific">Luteimonas marina</name>
    <dbReference type="NCBI Taxonomy" id="488485"/>
    <lineage>
        <taxon>Bacteria</taxon>
        <taxon>Pseudomonadati</taxon>
        <taxon>Pseudomonadota</taxon>
        <taxon>Gammaproteobacteria</taxon>
        <taxon>Lysobacterales</taxon>
        <taxon>Lysobacteraceae</taxon>
        <taxon>Luteimonas</taxon>
    </lineage>
</organism>
<gene>
    <name evidence="1" type="ORF">FQY83_09150</name>
</gene>
<dbReference type="Pfam" id="PF12686">
    <property type="entry name" value="DUF3800"/>
    <property type="match status" value="1"/>
</dbReference>
<name>A0A5C5U6E2_9GAMM</name>
<dbReference type="InterPro" id="IPR024524">
    <property type="entry name" value="DUF3800"/>
</dbReference>